<dbReference type="PANTHER" id="PTHR10209">
    <property type="entry name" value="OXIDOREDUCTASE, 2OG-FE II OXYGENASE FAMILY PROTEIN"/>
    <property type="match status" value="1"/>
</dbReference>
<protein>
    <recommendedName>
        <fullName evidence="7">Fe2OG dioxygenase domain-containing protein</fullName>
    </recommendedName>
</protein>
<organism evidence="8 9">
    <name type="scientific">Clitoria ternatea</name>
    <name type="common">Butterfly pea</name>
    <dbReference type="NCBI Taxonomy" id="43366"/>
    <lineage>
        <taxon>Eukaryota</taxon>
        <taxon>Viridiplantae</taxon>
        <taxon>Streptophyta</taxon>
        <taxon>Embryophyta</taxon>
        <taxon>Tracheophyta</taxon>
        <taxon>Spermatophyta</taxon>
        <taxon>Magnoliopsida</taxon>
        <taxon>eudicotyledons</taxon>
        <taxon>Gunneridae</taxon>
        <taxon>Pentapetalae</taxon>
        <taxon>rosids</taxon>
        <taxon>fabids</taxon>
        <taxon>Fabales</taxon>
        <taxon>Fabaceae</taxon>
        <taxon>Papilionoideae</taxon>
        <taxon>50 kb inversion clade</taxon>
        <taxon>NPAAA clade</taxon>
        <taxon>indigoferoid/millettioid clade</taxon>
        <taxon>Phaseoleae</taxon>
        <taxon>Clitoria</taxon>
    </lineage>
</organism>
<name>A0AAN9KMJ7_CLITE</name>
<keyword evidence="3 6" id="KW-0479">Metal-binding</keyword>
<keyword evidence="9" id="KW-1185">Reference proteome</keyword>
<keyword evidence="5 6" id="KW-0408">Iron</keyword>
<dbReference type="InterPro" id="IPR005123">
    <property type="entry name" value="Oxoglu/Fe-dep_dioxygenase_dom"/>
</dbReference>
<evidence type="ECO:0000256" key="4">
    <source>
        <dbReference type="ARBA" id="ARBA00023002"/>
    </source>
</evidence>
<dbReference type="GO" id="GO:0046872">
    <property type="term" value="F:metal ion binding"/>
    <property type="evidence" value="ECO:0007669"/>
    <property type="project" value="UniProtKB-KW"/>
</dbReference>
<keyword evidence="4 6" id="KW-0560">Oxidoreductase</keyword>
<dbReference type="EMBL" id="JAYKXN010000001">
    <property type="protein sequence ID" value="KAK7318928.1"/>
    <property type="molecule type" value="Genomic_DNA"/>
</dbReference>
<dbReference type="FunFam" id="2.60.120.330:FF:000005">
    <property type="entry name" value="1-aminocyclopropane-1-carboxylate oxidase homolog 1"/>
    <property type="match status" value="1"/>
</dbReference>
<dbReference type="InterPro" id="IPR026992">
    <property type="entry name" value="DIOX_N"/>
</dbReference>
<dbReference type="AlphaFoldDB" id="A0AAN9KMJ7"/>
<dbReference type="Gene3D" id="2.60.120.330">
    <property type="entry name" value="B-lactam Antibiotic, Isopenicillin N Synthase, Chain"/>
    <property type="match status" value="1"/>
</dbReference>
<dbReference type="SUPFAM" id="SSF51197">
    <property type="entry name" value="Clavaminate synthase-like"/>
    <property type="match status" value="1"/>
</dbReference>
<dbReference type="Proteomes" id="UP001359559">
    <property type="component" value="Unassembled WGS sequence"/>
</dbReference>
<evidence type="ECO:0000256" key="1">
    <source>
        <dbReference type="ARBA" id="ARBA00001962"/>
    </source>
</evidence>
<dbReference type="PANTHER" id="PTHR10209:SF695">
    <property type="entry name" value="2-OXOGLUTARATE-DEPENDENT DIOXYGENASE"/>
    <property type="match status" value="1"/>
</dbReference>
<reference evidence="8 9" key="1">
    <citation type="submission" date="2024-01" db="EMBL/GenBank/DDBJ databases">
        <title>The genomes of 5 underutilized Papilionoideae crops provide insights into root nodulation and disease resistance.</title>
        <authorList>
            <person name="Yuan L."/>
        </authorList>
    </citation>
    <scope>NUCLEOTIDE SEQUENCE [LARGE SCALE GENOMIC DNA]</scope>
    <source>
        <strain evidence="8">LY-2023</strain>
        <tissue evidence="8">Leaf</tissue>
    </source>
</reference>
<evidence type="ECO:0000256" key="5">
    <source>
        <dbReference type="ARBA" id="ARBA00023004"/>
    </source>
</evidence>
<evidence type="ECO:0000313" key="8">
    <source>
        <dbReference type="EMBL" id="KAK7318928.1"/>
    </source>
</evidence>
<gene>
    <name evidence="8" type="ORF">RJT34_03636</name>
</gene>
<feature type="domain" description="Fe2OG dioxygenase" evidence="7">
    <location>
        <begin position="213"/>
        <end position="315"/>
    </location>
</feature>
<evidence type="ECO:0000256" key="3">
    <source>
        <dbReference type="ARBA" id="ARBA00022723"/>
    </source>
</evidence>
<evidence type="ECO:0000313" key="9">
    <source>
        <dbReference type="Proteomes" id="UP001359559"/>
    </source>
</evidence>
<comment type="cofactor">
    <cofactor evidence="1">
        <name>Fe cation</name>
        <dbReference type="ChEBI" id="CHEBI:24875"/>
    </cofactor>
</comment>
<dbReference type="PROSITE" id="PS51471">
    <property type="entry name" value="FE2OG_OXY"/>
    <property type="match status" value="1"/>
</dbReference>
<accession>A0AAN9KMJ7</accession>
<dbReference type="InterPro" id="IPR044861">
    <property type="entry name" value="IPNS-like_FE2OG_OXY"/>
</dbReference>
<evidence type="ECO:0000256" key="2">
    <source>
        <dbReference type="ARBA" id="ARBA00008056"/>
    </source>
</evidence>
<sequence length="367" mass="41504">MTMVATDTSELEKDDESTYDRVAEVKAFDETKLGVKGLLDSGITKIPRMFHCSKFDPTPHASNLSVPIIDLKDIGTNSSLRVQVVDQIKSACKEWGFFQLVNHGIHVEVLDEMICGIRRFHEQDGEVRKTFYTRDSNKKVTYFSNGTLYNDPAATWRDTLTFLRNPDPEEIPAVCRDIAIEYSKKVKLLGYTVFELFAEALGLHPSYFNELEPADGLFTTCHYYPPCPEPELTFGTPKHTDISFMTILLQDQMGGLQVLHENQWVDVHPVHGSLVVNIGDLMQLITNDKFFSVYHRVLSSNLGPRISVASFFMNPSPQGKSKDFGPIKELLSEENPPLYRDTTVKDIMAHHLKKGLDGNSSLQPFRL</sequence>
<comment type="similarity">
    <text evidence="2 6">Belongs to the iron/ascorbate-dependent oxidoreductase family.</text>
</comment>
<comment type="caution">
    <text evidence="8">The sequence shown here is derived from an EMBL/GenBank/DDBJ whole genome shotgun (WGS) entry which is preliminary data.</text>
</comment>
<dbReference type="GO" id="GO:0051213">
    <property type="term" value="F:dioxygenase activity"/>
    <property type="evidence" value="ECO:0007669"/>
    <property type="project" value="UniProtKB-ARBA"/>
</dbReference>
<dbReference type="Pfam" id="PF14226">
    <property type="entry name" value="DIOX_N"/>
    <property type="match status" value="1"/>
</dbReference>
<evidence type="ECO:0000259" key="7">
    <source>
        <dbReference type="PROSITE" id="PS51471"/>
    </source>
</evidence>
<dbReference type="InterPro" id="IPR027443">
    <property type="entry name" value="IPNS-like_sf"/>
</dbReference>
<evidence type="ECO:0000256" key="6">
    <source>
        <dbReference type="RuleBase" id="RU003682"/>
    </source>
</evidence>
<proteinExistence type="inferred from homology"/>
<dbReference type="Pfam" id="PF03171">
    <property type="entry name" value="2OG-FeII_Oxy"/>
    <property type="match status" value="1"/>
</dbReference>